<sequence length="65" mass="7202">MAITIHPSPGQILLCDFSQGFRAPEMVKSKRPVIVLTPSFSHRSGLVTVVPLSTVRPDPIMPFHY</sequence>
<name>A0A3B1AX38_9ZZZZ</name>
<dbReference type="InterPro" id="IPR011067">
    <property type="entry name" value="Plasmid_toxin/cell-grow_inhib"/>
</dbReference>
<dbReference type="AlphaFoldDB" id="A0A3B1AX38"/>
<gene>
    <name evidence="1" type="ORF">MNBD_GAMMA21-2502</name>
</gene>
<reference evidence="1" key="1">
    <citation type="submission" date="2018-06" db="EMBL/GenBank/DDBJ databases">
        <authorList>
            <person name="Zhirakovskaya E."/>
        </authorList>
    </citation>
    <scope>NUCLEOTIDE SEQUENCE</scope>
</reference>
<proteinExistence type="predicted"/>
<evidence type="ECO:0000313" key="1">
    <source>
        <dbReference type="EMBL" id="VAW97396.1"/>
    </source>
</evidence>
<dbReference type="InterPro" id="IPR003477">
    <property type="entry name" value="PemK-like"/>
</dbReference>
<dbReference type="EMBL" id="UOFR01000049">
    <property type="protein sequence ID" value="VAW97396.1"/>
    <property type="molecule type" value="Genomic_DNA"/>
</dbReference>
<protein>
    <recommendedName>
        <fullName evidence="2">Type II toxin-antitoxin system PemK/MazF family toxin</fullName>
    </recommendedName>
</protein>
<evidence type="ECO:0008006" key="2">
    <source>
        <dbReference type="Google" id="ProtNLM"/>
    </source>
</evidence>
<accession>A0A3B1AX38</accession>
<dbReference type="SUPFAM" id="SSF50118">
    <property type="entry name" value="Cell growth inhibitor/plasmid maintenance toxic component"/>
    <property type="match status" value="1"/>
</dbReference>
<dbReference type="GO" id="GO:0003677">
    <property type="term" value="F:DNA binding"/>
    <property type="evidence" value="ECO:0007669"/>
    <property type="project" value="InterPro"/>
</dbReference>
<organism evidence="1">
    <name type="scientific">hydrothermal vent metagenome</name>
    <dbReference type="NCBI Taxonomy" id="652676"/>
    <lineage>
        <taxon>unclassified sequences</taxon>
        <taxon>metagenomes</taxon>
        <taxon>ecological metagenomes</taxon>
    </lineage>
</organism>
<dbReference type="Gene3D" id="2.30.30.110">
    <property type="match status" value="1"/>
</dbReference>
<dbReference type="Pfam" id="PF02452">
    <property type="entry name" value="PemK_toxin"/>
    <property type="match status" value="1"/>
</dbReference>